<dbReference type="AlphaFoldDB" id="A0AAV2BD95"/>
<dbReference type="Proteomes" id="UP001497382">
    <property type="component" value="Unassembled WGS sequence"/>
</dbReference>
<comment type="subcellular location">
    <subcellularLocation>
        <location evidence="1">Cell membrane</location>
        <topology evidence="1">Single-pass membrane protein</topology>
    </subcellularLocation>
</comment>
<evidence type="ECO:0000256" key="1">
    <source>
        <dbReference type="ARBA" id="ARBA00004162"/>
    </source>
</evidence>
<dbReference type="InterPro" id="IPR051432">
    <property type="entry name" value="KCNMA1_auxiliary"/>
</dbReference>
<evidence type="ECO:0000256" key="5">
    <source>
        <dbReference type="ARBA" id="ARBA00022692"/>
    </source>
</evidence>
<dbReference type="PANTHER" id="PTHR46473">
    <property type="entry name" value="GH08155P"/>
    <property type="match status" value="1"/>
</dbReference>
<keyword evidence="5" id="KW-0812">Transmembrane</keyword>
<evidence type="ECO:0000256" key="6">
    <source>
        <dbReference type="ARBA" id="ARBA00022729"/>
    </source>
</evidence>
<protein>
    <submittedName>
        <fullName evidence="13">Uncharacterized protein</fullName>
    </submittedName>
</protein>
<keyword evidence="2" id="KW-0813">Transport</keyword>
<sequence>MSVWMNQISFTYISHFTKAGNSAFFGLEPYLQSLSMRRGKLVDDLEWQKIGDLHALTYLDLSFNNMTRIPSQWFDHPPPNLLSLILKGNKIKTLESRALTHMHELIELDLSDNQIHTITRDVFPRPGNALIFLRLNDNQLKTLPDNLFDEMMGLRRIYLDNNELEDLPESLWCPIWTDLEILDLRGNPVNCNSTSVEWITKLRPPLHLYGSC</sequence>
<evidence type="ECO:0000313" key="13">
    <source>
        <dbReference type="EMBL" id="CAL1293897.1"/>
    </source>
</evidence>
<dbReference type="PANTHER" id="PTHR46473:SF10">
    <property type="entry name" value="LD45603P-RELATED"/>
    <property type="match status" value="1"/>
</dbReference>
<evidence type="ECO:0000256" key="8">
    <source>
        <dbReference type="ARBA" id="ARBA00022989"/>
    </source>
</evidence>
<accession>A0AAV2BD95</accession>
<keyword evidence="9" id="KW-0406">Ion transport</keyword>
<evidence type="ECO:0000256" key="3">
    <source>
        <dbReference type="ARBA" id="ARBA00022475"/>
    </source>
</evidence>
<keyword evidence="8" id="KW-1133">Transmembrane helix</keyword>
<reference evidence="13 14" key="1">
    <citation type="submission" date="2024-04" db="EMBL/GenBank/DDBJ databases">
        <authorList>
            <person name="Rising A."/>
            <person name="Reimegard J."/>
            <person name="Sonavane S."/>
            <person name="Akerstrom W."/>
            <person name="Nylinder S."/>
            <person name="Hedman E."/>
            <person name="Kallberg Y."/>
        </authorList>
    </citation>
    <scope>NUCLEOTIDE SEQUENCE [LARGE SCALE GENOMIC DNA]</scope>
</reference>
<dbReference type="GO" id="GO:0034220">
    <property type="term" value="P:monoatomic ion transmembrane transport"/>
    <property type="evidence" value="ECO:0007669"/>
    <property type="project" value="UniProtKB-KW"/>
</dbReference>
<dbReference type="Pfam" id="PF13855">
    <property type="entry name" value="LRR_8"/>
    <property type="match status" value="2"/>
</dbReference>
<dbReference type="SMART" id="SM00369">
    <property type="entry name" value="LRR_TYP"/>
    <property type="match status" value="5"/>
</dbReference>
<gene>
    <name evidence="13" type="ORF">LARSCL_LOCUS18468</name>
</gene>
<dbReference type="Gene3D" id="3.80.10.10">
    <property type="entry name" value="Ribonuclease Inhibitor"/>
    <property type="match status" value="1"/>
</dbReference>
<evidence type="ECO:0000256" key="7">
    <source>
        <dbReference type="ARBA" id="ARBA00022737"/>
    </source>
</evidence>
<dbReference type="SMART" id="SM00364">
    <property type="entry name" value="LRR_BAC"/>
    <property type="match status" value="3"/>
</dbReference>
<keyword evidence="3" id="KW-1003">Cell membrane</keyword>
<dbReference type="InterPro" id="IPR001611">
    <property type="entry name" value="Leu-rich_rpt"/>
</dbReference>
<evidence type="ECO:0000256" key="11">
    <source>
        <dbReference type="ARBA" id="ARBA00023157"/>
    </source>
</evidence>
<dbReference type="GO" id="GO:0005886">
    <property type="term" value="C:plasma membrane"/>
    <property type="evidence" value="ECO:0007669"/>
    <property type="project" value="UniProtKB-SubCell"/>
</dbReference>
<evidence type="ECO:0000256" key="2">
    <source>
        <dbReference type="ARBA" id="ARBA00022448"/>
    </source>
</evidence>
<keyword evidence="7" id="KW-0677">Repeat</keyword>
<evidence type="ECO:0000256" key="4">
    <source>
        <dbReference type="ARBA" id="ARBA00022614"/>
    </source>
</evidence>
<evidence type="ECO:0000313" key="14">
    <source>
        <dbReference type="Proteomes" id="UP001497382"/>
    </source>
</evidence>
<proteinExistence type="predicted"/>
<keyword evidence="12" id="KW-0407">Ion channel</keyword>
<evidence type="ECO:0000256" key="10">
    <source>
        <dbReference type="ARBA" id="ARBA00023136"/>
    </source>
</evidence>
<evidence type="ECO:0000256" key="12">
    <source>
        <dbReference type="ARBA" id="ARBA00023303"/>
    </source>
</evidence>
<keyword evidence="11" id="KW-1015">Disulfide bond</keyword>
<dbReference type="InterPro" id="IPR003591">
    <property type="entry name" value="Leu-rich_rpt_typical-subtyp"/>
</dbReference>
<dbReference type="Pfam" id="PF00560">
    <property type="entry name" value="LRR_1"/>
    <property type="match status" value="1"/>
</dbReference>
<keyword evidence="4" id="KW-0433">Leucine-rich repeat</keyword>
<dbReference type="EMBL" id="CAXIEN010000337">
    <property type="protein sequence ID" value="CAL1293897.1"/>
    <property type="molecule type" value="Genomic_DNA"/>
</dbReference>
<evidence type="ECO:0000256" key="9">
    <source>
        <dbReference type="ARBA" id="ARBA00023065"/>
    </source>
</evidence>
<keyword evidence="14" id="KW-1185">Reference proteome</keyword>
<keyword evidence="10" id="KW-0472">Membrane</keyword>
<dbReference type="InterPro" id="IPR032675">
    <property type="entry name" value="LRR_dom_sf"/>
</dbReference>
<organism evidence="13 14">
    <name type="scientific">Larinioides sclopetarius</name>
    <dbReference type="NCBI Taxonomy" id="280406"/>
    <lineage>
        <taxon>Eukaryota</taxon>
        <taxon>Metazoa</taxon>
        <taxon>Ecdysozoa</taxon>
        <taxon>Arthropoda</taxon>
        <taxon>Chelicerata</taxon>
        <taxon>Arachnida</taxon>
        <taxon>Araneae</taxon>
        <taxon>Araneomorphae</taxon>
        <taxon>Entelegynae</taxon>
        <taxon>Araneoidea</taxon>
        <taxon>Araneidae</taxon>
        <taxon>Larinioides</taxon>
    </lineage>
</organism>
<comment type="caution">
    <text evidence="13">The sequence shown here is derived from an EMBL/GenBank/DDBJ whole genome shotgun (WGS) entry which is preliminary data.</text>
</comment>
<name>A0AAV2BD95_9ARAC</name>
<dbReference type="SUPFAM" id="SSF52058">
    <property type="entry name" value="L domain-like"/>
    <property type="match status" value="1"/>
</dbReference>
<keyword evidence="6" id="KW-0732">Signal</keyword>